<evidence type="ECO:0000313" key="12">
    <source>
        <dbReference type="Proteomes" id="UP000801492"/>
    </source>
</evidence>
<keyword evidence="6" id="KW-0378">Hydrolase</keyword>
<dbReference type="GO" id="GO:0046872">
    <property type="term" value="F:metal ion binding"/>
    <property type="evidence" value="ECO:0007669"/>
    <property type="project" value="UniProtKB-KW"/>
</dbReference>
<comment type="caution">
    <text evidence="11">The sequence shown here is derived from an EMBL/GenBank/DDBJ whole genome shotgun (WGS) entry which is preliminary data.</text>
</comment>
<evidence type="ECO:0000259" key="9">
    <source>
        <dbReference type="Pfam" id="PF01431"/>
    </source>
</evidence>
<sequence>MNSGFKKSFSNKSAWCRKRTNMERHLIILLIVILLIALALFIALCVTAHKLSEEESHEICTTPGCIHAASTVLKYMDESVDPCDNFYRFACGNYIKNTNIPEDKTTMLSFVTISDTIREQLKMIIEDPLPAESNKPYKLMKKLYNMCMNTTAIEIDSLPYVLNFLKDIGGWPLLEGNKWNENKFDWKQLMYKLRKHAAGASYFVSVYISIDDKNSTRRIIQVDEASLGLSREFLVKGFEEKLVKAYYDYMVDIAVLFGADRNASLKELKETVELEIRIANLTLPKEERRNATVFYNPMQVEDLIADYPFIPWEEYINNVLLIPNITINKHEHIIVTVPDFLPKIEEVLRDTPKRVLANYIFRRVALSTVSYLTDEFRNRQLKYYKVLTGQSEREARWKECTRTAAGSLWLASGASYVKKYFNKSAKDHAEELVADIRAEFVKILQKTEWMDKVTKQNALEKASSMKAYIGYPDELLDEEKIEKFYADLEVTSDKYIEAMKSVSRFFSDYYNKKLREPVNKTEWTRHAYPTVVNAFYSSTQNSIEFPAGILQGVFFDDDRPRYMNYGGIGYVIGHEITHGFDDEGRQFDKDGNLNDWWEEDTKTAFIKKAQCIIDQYGNYTVPEVNLNLNGINTQGENIADNGGVKEAYLAYRAWVARNSPEPHLPGLKYTPNQMFWVSAAQTWCVKQRKEVMKLSVTTGYHSPSEYRIIGPFGNSGYFAKDFDCPLGTKMNPVDKCSIW</sequence>
<comment type="cofactor">
    <cofactor evidence="1">
        <name>Zn(2+)</name>
        <dbReference type="ChEBI" id="CHEBI:29105"/>
    </cofactor>
</comment>
<dbReference type="InterPro" id="IPR042089">
    <property type="entry name" value="Peptidase_M13_dom_2"/>
</dbReference>
<feature type="domain" description="Peptidase M13 C-terminal" evidence="9">
    <location>
        <begin position="533"/>
        <end position="738"/>
    </location>
</feature>
<evidence type="ECO:0000259" key="10">
    <source>
        <dbReference type="Pfam" id="PF05649"/>
    </source>
</evidence>
<feature type="domain" description="Peptidase M13 N-terminal" evidence="10">
    <location>
        <begin position="82"/>
        <end position="472"/>
    </location>
</feature>
<dbReference type="Gene3D" id="1.10.1380.10">
    <property type="entry name" value="Neutral endopeptidase , domain2"/>
    <property type="match status" value="1"/>
</dbReference>
<comment type="subcellular location">
    <subcellularLocation>
        <location evidence="2">Cell membrane</location>
        <topology evidence="2">Single-pass type II membrane protein</topology>
    </subcellularLocation>
</comment>
<organism evidence="11 12">
    <name type="scientific">Ignelater luminosus</name>
    <name type="common">Cucubano</name>
    <name type="synonym">Pyrophorus luminosus</name>
    <dbReference type="NCBI Taxonomy" id="2038154"/>
    <lineage>
        <taxon>Eukaryota</taxon>
        <taxon>Metazoa</taxon>
        <taxon>Ecdysozoa</taxon>
        <taxon>Arthropoda</taxon>
        <taxon>Hexapoda</taxon>
        <taxon>Insecta</taxon>
        <taxon>Pterygota</taxon>
        <taxon>Neoptera</taxon>
        <taxon>Endopterygota</taxon>
        <taxon>Coleoptera</taxon>
        <taxon>Polyphaga</taxon>
        <taxon>Elateriformia</taxon>
        <taxon>Elateroidea</taxon>
        <taxon>Elateridae</taxon>
        <taxon>Agrypninae</taxon>
        <taxon>Pyrophorini</taxon>
        <taxon>Ignelater</taxon>
    </lineage>
</organism>
<dbReference type="InterPro" id="IPR018497">
    <property type="entry name" value="Peptidase_M13_C"/>
</dbReference>
<evidence type="ECO:0000256" key="3">
    <source>
        <dbReference type="ARBA" id="ARBA00007357"/>
    </source>
</evidence>
<evidence type="ECO:0000256" key="4">
    <source>
        <dbReference type="ARBA" id="ARBA00022670"/>
    </source>
</evidence>
<accession>A0A8K0CE64</accession>
<dbReference type="PANTHER" id="PTHR11733:SF224">
    <property type="entry name" value="NEPRILYSIN-2"/>
    <property type="match status" value="1"/>
</dbReference>
<evidence type="ECO:0008006" key="13">
    <source>
        <dbReference type="Google" id="ProtNLM"/>
    </source>
</evidence>
<dbReference type="Pfam" id="PF05649">
    <property type="entry name" value="Peptidase_M13_N"/>
    <property type="match status" value="1"/>
</dbReference>
<name>A0A8K0CE64_IGNLU</name>
<evidence type="ECO:0000256" key="6">
    <source>
        <dbReference type="ARBA" id="ARBA00022801"/>
    </source>
</evidence>
<dbReference type="GO" id="GO:0016485">
    <property type="term" value="P:protein processing"/>
    <property type="evidence" value="ECO:0007669"/>
    <property type="project" value="TreeGrafter"/>
</dbReference>
<dbReference type="OrthoDB" id="6475849at2759"/>
<comment type="similarity">
    <text evidence="3">Belongs to the peptidase M13 family.</text>
</comment>
<dbReference type="InterPro" id="IPR008753">
    <property type="entry name" value="Peptidase_M13_N"/>
</dbReference>
<dbReference type="GO" id="GO:0004222">
    <property type="term" value="F:metalloendopeptidase activity"/>
    <property type="evidence" value="ECO:0007669"/>
    <property type="project" value="InterPro"/>
</dbReference>
<dbReference type="Pfam" id="PF01431">
    <property type="entry name" value="Peptidase_M13"/>
    <property type="match status" value="1"/>
</dbReference>
<evidence type="ECO:0000256" key="7">
    <source>
        <dbReference type="ARBA" id="ARBA00022833"/>
    </source>
</evidence>
<evidence type="ECO:0000313" key="11">
    <source>
        <dbReference type="EMBL" id="KAF2883622.1"/>
    </source>
</evidence>
<keyword evidence="7" id="KW-0862">Zinc</keyword>
<dbReference type="EMBL" id="VTPC01090338">
    <property type="protein sequence ID" value="KAF2883622.1"/>
    <property type="molecule type" value="Genomic_DNA"/>
</dbReference>
<dbReference type="SUPFAM" id="SSF55486">
    <property type="entry name" value="Metalloproteases ('zincins'), catalytic domain"/>
    <property type="match status" value="1"/>
</dbReference>
<keyword evidence="4" id="KW-0645">Protease</keyword>
<protein>
    <recommendedName>
        <fullName evidence="13">Neprilysin</fullName>
    </recommendedName>
</protein>
<proteinExistence type="inferred from homology"/>
<evidence type="ECO:0000256" key="1">
    <source>
        <dbReference type="ARBA" id="ARBA00001947"/>
    </source>
</evidence>
<dbReference type="PROSITE" id="PS51885">
    <property type="entry name" value="NEPRILYSIN"/>
    <property type="match status" value="1"/>
</dbReference>
<keyword evidence="5" id="KW-0479">Metal-binding</keyword>
<evidence type="ECO:0000256" key="8">
    <source>
        <dbReference type="ARBA" id="ARBA00023049"/>
    </source>
</evidence>
<dbReference type="PANTHER" id="PTHR11733">
    <property type="entry name" value="ZINC METALLOPROTEASE FAMILY M13 NEPRILYSIN-RELATED"/>
    <property type="match status" value="1"/>
</dbReference>
<dbReference type="Gene3D" id="3.40.390.10">
    <property type="entry name" value="Collagenase (Catalytic Domain)"/>
    <property type="match status" value="1"/>
</dbReference>
<dbReference type="GO" id="GO:0005886">
    <property type="term" value="C:plasma membrane"/>
    <property type="evidence" value="ECO:0007669"/>
    <property type="project" value="UniProtKB-SubCell"/>
</dbReference>
<reference evidence="11" key="1">
    <citation type="submission" date="2019-08" db="EMBL/GenBank/DDBJ databases">
        <title>The genome of the North American firefly Photinus pyralis.</title>
        <authorList>
            <consortium name="Photinus pyralis genome working group"/>
            <person name="Fallon T.R."/>
            <person name="Sander Lower S.E."/>
            <person name="Weng J.-K."/>
        </authorList>
    </citation>
    <scope>NUCLEOTIDE SEQUENCE</scope>
    <source>
        <strain evidence="11">TRF0915ILg1</strain>
        <tissue evidence="11">Whole body</tissue>
    </source>
</reference>
<keyword evidence="12" id="KW-1185">Reference proteome</keyword>
<evidence type="ECO:0000256" key="2">
    <source>
        <dbReference type="ARBA" id="ARBA00004401"/>
    </source>
</evidence>
<keyword evidence="8" id="KW-0482">Metalloprotease</keyword>
<dbReference type="CDD" id="cd08662">
    <property type="entry name" value="M13"/>
    <property type="match status" value="1"/>
</dbReference>
<dbReference type="AlphaFoldDB" id="A0A8K0CE64"/>
<dbReference type="InterPro" id="IPR024079">
    <property type="entry name" value="MetalloPept_cat_dom_sf"/>
</dbReference>
<dbReference type="PRINTS" id="PR00786">
    <property type="entry name" value="NEPRILYSIN"/>
</dbReference>
<dbReference type="Proteomes" id="UP000801492">
    <property type="component" value="Unassembled WGS sequence"/>
</dbReference>
<gene>
    <name evidence="11" type="ORF">ILUMI_22556</name>
</gene>
<dbReference type="InterPro" id="IPR000718">
    <property type="entry name" value="Peptidase_M13"/>
</dbReference>
<evidence type="ECO:0000256" key="5">
    <source>
        <dbReference type="ARBA" id="ARBA00022723"/>
    </source>
</evidence>